<accession>A0A951IYQ6</accession>
<dbReference type="Pfam" id="PF00149">
    <property type="entry name" value="Metallophos"/>
    <property type="match status" value="1"/>
</dbReference>
<sequence length="342" mass="39616">MTNRRGFIKQLAISGVGLSLSNTGMAFSPRDSSFSFLHLTDSHVRRKRMGHKGFETCVEKVNGLEPRPDFILYGGDQVFDGMYTEKEEYKDQLYVFSEVSKKLEIPAYHCIGNHDVFGRSARRKTSPDDPDIGKKMYMDAFGMKKPYYSFNHKGWHFVILDSLLEVDAEHGPSQTHAFGEEQLEWLRYDLGKHHQIPTVIVTHIAAFNNIGQINASPELLAMNHMVVADTLKFRQIIERHNVKAVLQGHSHIPEDYRFNGIWYITSQSVSAAWWGGNWKGYKPGFTLINIKGNDLSWERVDFNWEAQLEPEDDLERERIEEYKNFIEDQRLLKIEEVGENRQ</sequence>
<dbReference type="RefSeq" id="WP_219289503.1">
    <property type="nucleotide sequence ID" value="NZ_RPHB01000005.1"/>
</dbReference>
<dbReference type="InterPro" id="IPR004843">
    <property type="entry name" value="Calcineurin-like_PHP"/>
</dbReference>
<protein>
    <recommendedName>
        <fullName evidence="1">Calcineurin-like phosphoesterase domain-containing protein</fullName>
    </recommendedName>
</protein>
<comment type="caution">
    <text evidence="2">The sequence shown here is derived from an EMBL/GenBank/DDBJ whole genome shotgun (WGS) entry which is preliminary data.</text>
</comment>
<dbReference type="AlphaFoldDB" id="A0A951IYQ6"/>
<dbReference type="InterPro" id="IPR051918">
    <property type="entry name" value="STPP_CPPED1"/>
</dbReference>
<dbReference type="EMBL" id="RPHB01000005">
    <property type="protein sequence ID" value="MBW3468332.1"/>
    <property type="molecule type" value="Genomic_DNA"/>
</dbReference>
<evidence type="ECO:0000259" key="1">
    <source>
        <dbReference type="Pfam" id="PF00149"/>
    </source>
</evidence>
<proteinExistence type="predicted"/>
<reference evidence="2 3" key="1">
    <citation type="journal article" date="2020" name="Syst. Appl. Microbiol.">
        <title>Arthrospiribacter ruber gen. nov., sp. nov., a novel bacterium isolated from Arthrospira cultures.</title>
        <authorList>
            <person name="Waleron M."/>
            <person name="Misztak A."/>
            <person name="Waleron M.M."/>
            <person name="Furmaniak M."/>
            <person name="Mrozik A."/>
            <person name="Waleron K."/>
        </authorList>
    </citation>
    <scope>NUCLEOTIDE SEQUENCE [LARGE SCALE GENOMIC DNA]</scope>
    <source>
        <strain evidence="2 3">DPMB0001</strain>
    </source>
</reference>
<organism evidence="2 3">
    <name type="scientific">Arthrospiribacter ruber</name>
    <dbReference type="NCBI Taxonomy" id="2487934"/>
    <lineage>
        <taxon>Bacteria</taxon>
        <taxon>Pseudomonadati</taxon>
        <taxon>Bacteroidota</taxon>
        <taxon>Cytophagia</taxon>
        <taxon>Cytophagales</taxon>
        <taxon>Cyclobacteriaceae</taxon>
        <taxon>Arthrospiribacter</taxon>
    </lineage>
</organism>
<keyword evidence="3" id="KW-1185">Reference proteome</keyword>
<feature type="domain" description="Calcineurin-like phosphoesterase" evidence="1">
    <location>
        <begin position="35"/>
        <end position="253"/>
    </location>
</feature>
<dbReference type="GO" id="GO:0016787">
    <property type="term" value="F:hydrolase activity"/>
    <property type="evidence" value="ECO:0007669"/>
    <property type="project" value="InterPro"/>
</dbReference>
<dbReference type="PANTHER" id="PTHR43143:SF1">
    <property type="entry name" value="SERINE_THREONINE-PROTEIN PHOSPHATASE CPPED1"/>
    <property type="match status" value="1"/>
</dbReference>
<dbReference type="Proteomes" id="UP000727490">
    <property type="component" value="Unassembled WGS sequence"/>
</dbReference>
<evidence type="ECO:0000313" key="3">
    <source>
        <dbReference type="Proteomes" id="UP000727490"/>
    </source>
</evidence>
<evidence type="ECO:0000313" key="2">
    <source>
        <dbReference type="EMBL" id="MBW3468332.1"/>
    </source>
</evidence>
<dbReference type="PANTHER" id="PTHR43143">
    <property type="entry name" value="METALLOPHOSPHOESTERASE, CALCINEURIN SUPERFAMILY"/>
    <property type="match status" value="1"/>
</dbReference>
<gene>
    <name evidence="2" type="ORF">EGN73_10990</name>
</gene>
<name>A0A951IYQ6_9BACT</name>